<dbReference type="AlphaFoldDB" id="A0A8X7NHD1"/>
<dbReference type="InterPro" id="IPR008828">
    <property type="entry name" value="Sin1/Avo1"/>
</dbReference>
<dbReference type="PANTHER" id="PTHR13335">
    <property type="entry name" value="TARGET OF RAPAMYCIN COMPLEX 2 SUBUNIT MAPKAP1"/>
    <property type="match status" value="1"/>
</dbReference>
<dbReference type="OrthoDB" id="241990at2759"/>
<feature type="compositionally biased region" description="Basic residues" evidence="2">
    <location>
        <begin position="168"/>
        <end position="178"/>
    </location>
</feature>
<dbReference type="EMBL" id="JABWAB010000014">
    <property type="protein sequence ID" value="KAF6042639.1"/>
    <property type="molecule type" value="Genomic_DNA"/>
</dbReference>
<feature type="compositionally biased region" description="Low complexity" evidence="2">
    <location>
        <begin position="723"/>
        <end position="732"/>
    </location>
</feature>
<feature type="compositionally biased region" description="Low complexity" evidence="2">
    <location>
        <begin position="247"/>
        <end position="265"/>
    </location>
</feature>
<dbReference type="InterPro" id="IPR011993">
    <property type="entry name" value="PH-like_dom_sf"/>
</dbReference>
<organism evidence="5 6">
    <name type="scientific">Candida parapsilosis</name>
    <name type="common">Yeast</name>
    <dbReference type="NCBI Taxonomy" id="5480"/>
    <lineage>
        <taxon>Eukaryota</taxon>
        <taxon>Fungi</taxon>
        <taxon>Dikarya</taxon>
        <taxon>Ascomycota</taxon>
        <taxon>Saccharomycotina</taxon>
        <taxon>Pichiomycetes</taxon>
        <taxon>Debaryomycetaceae</taxon>
        <taxon>Candida/Lodderomyces clade</taxon>
        <taxon>Candida</taxon>
    </lineage>
</organism>
<gene>
    <name evidence="5" type="ORF">FOB60_005838</name>
</gene>
<sequence length="920" mass="103714">MAFPLDQAQLLNHLRTSYLSMGDESEYFRRIVAPNYPDNGPYFKGSVPYAPLQNSPPITFEIGSQVKRRIENSPHQQRKNSGDAEEYSRRRKGKTKRQSSGSTKHQIQQLNAAYSGSLNNGSIKDNIPPSDTTDRVHGDDDSDKDPIELEEVQEKISGQNHFGALHSRQSKKKSKSKSKIPIVKFFKSGKNESTDSDSSDDERRASIVTYGSSQLSTSKEDTTDKEESSTAGYSKSSLSIDQVEPRSSSIQYNSSSDQVQDSGSSLGFNDKFLEVTTDDEDDAEDDHGFETDGEISDDSEFTDLDNDTILESYSRSDSISNALDKSIQNKEYMGPQFSMVRKKRANTFGDHTAPKNVANYLNSQPVGLNLMQVRSFGNLVELEKPSLSFPKVEPKISDTIHASNLSSMILSRFKSTTVNPLNYYLFVDGTVSANSSRATQLNVFLPPKTKPTLKNLSIDRSVSIADCIGFILLNLLKLSEVSELNDPSFLNPNFWRLELVDEDGENYGSFGVLDRNRTFASYNNPKDLALCRVKDVVEIDRNETLSPLPIEFKQNLTAFERKKKSIDQGDDEVPKVELLVSVFEYDNSGIPIKVSFKAPRNYTMGQVLKDFCVQRGLITTEYRFKVVEADGRKSRFVKDVELCGNLHSTILELVPSDTKFNLILDREEKNSQLKPTTSPDIFPANLTAPNITPYNDELAAKVQDIKLESSATPAQNKPEQVKSKQPPKSTTKSNKEPIASNKYLDDIIQGNNPQLPTNINSIYFKWKVLKNNSKMKKMKLKTFTEKSFIIDGDYIHITPPDDLMLKNMGESMSQNQLTNFNQHHTYHNLNQQLNRVANKQSMKTYSFHITQIMKVKQYSKHPTHFRIIVQRQQADGENGSNSKDPMKKFYLVSVSESECSEIISKLRWVLQAYKLSSGVI</sequence>
<name>A0A8X7NHD1_CANPA</name>
<evidence type="ECO:0000313" key="5">
    <source>
        <dbReference type="EMBL" id="KAF6042639.1"/>
    </source>
</evidence>
<evidence type="ECO:0008006" key="7">
    <source>
        <dbReference type="Google" id="ProtNLM"/>
    </source>
</evidence>
<evidence type="ECO:0000256" key="1">
    <source>
        <dbReference type="ARBA" id="ARBA00009407"/>
    </source>
</evidence>
<dbReference type="GO" id="GO:0031932">
    <property type="term" value="C:TORC2 complex"/>
    <property type="evidence" value="ECO:0007669"/>
    <property type="project" value="InterPro"/>
</dbReference>
<protein>
    <recommendedName>
        <fullName evidence="7">Stress-activated map kinase-interacting protein 1</fullName>
    </recommendedName>
</protein>
<dbReference type="GO" id="GO:0005546">
    <property type="term" value="F:phosphatidylinositol-4,5-bisphosphate binding"/>
    <property type="evidence" value="ECO:0007669"/>
    <property type="project" value="TreeGrafter"/>
</dbReference>
<evidence type="ECO:0000259" key="3">
    <source>
        <dbReference type="Pfam" id="PF16978"/>
    </source>
</evidence>
<feature type="compositionally biased region" description="Polar residues" evidence="2">
    <location>
        <begin position="98"/>
        <end position="123"/>
    </location>
</feature>
<dbReference type="InterPro" id="IPR031567">
    <property type="entry name" value="CRIM_dom"/>
</dbReference>
<feature type="domain" description="SIN1-type PH" evidence="4">
    <location>
        <begin position="775"/>
        <end position="911"/>
    </location>
</feature>
<reference evidence="5" key="1">
    <citation type="submission" date="2020-03" db="EMBL/GenBank/DDBJ databases">
        <title>FDA dAtabase for Regulatory Grade micrObial Sequences (FDA-ARGOS): Supporting development and validation of Infectious Disease Dx tests.</title>
        <authorList>
            <person name="Campos J."/>
            <person name="Goldberg B."/>
            <person name="Tallon L."/>
            <person name="Sadzewicz L."/>
            <person name="Vavikolanu K."/>
            <person name="Mehta A."/>
            <person name="Aluvathingal J."/>
            <person name="Nadendla S."/>
            <person name="Nandy P."/>
            <person name="Geyer C."/>
            <person name="Yan Y."/>
            <person name="Sichtig H."/>
        </authorList>
    </citation>
    <scope>NUCLEOTIDE SEQUENCE [LARGE SCALE GENOMIC DNA]</scope>
    <source>
        <strain evidence="5">FDAARGOS_652</strain>
    </source>
</reference>
<proteinExistence type="inferred from homology"/>
<comment type="caution">
    <text evidence="5">The sequence shown here is derived from an EMBL/GenBank/DDBJ whole genome shotgun (WGS) entry which is preliminary data.</text>
</comment>
<feature type="compositionally biased region" description="Basic and acidic residues" evidence="2">
    <location>
        <begin position="218"/>
        <end position="228"/>
    </location>
</feature>
<feature type="region of interest" description="Disordered" evidence="2">
    <location>
        <begin position="710"/>
        <end position="738"/>
    </location>
</feature>
<dbReference type="Proteomes" id="UP000590412">
    <property type="component" value="Unassembled WGS sequence"/>
</dbReference>
<evidence type="ECO:0000256" key="2">
    <source>
        <dbReference type="SAM" id="MobiDB-lite"/>
    </source>
</evidence>
<dbReference type="Gene3D" id="2.30.29.30">
    <property type="entry name" value="Pleckstrin-homology domain (PH domain)/Phosphotyrosine-binding domain (PTB)"/>
    <property type="match status" value="1"/>
</dbReference>
<dbReference type="Pfam" id="PF16978">
    <property type="entry name" value="CRIM"/>
    <property type="match status" value="1"/>
</dbReference>
<feature type="compositionally biased region" description="Acidic residues" evidence="2">
    <location>
        <begin position="276"/>
        <end position="298"/>
    </location>
</feature>
<dbReference type="GO" id="GO:0038203">
    <property type="term" value="P:TORC2 signaling"/>
    <property type="evidence" value="ECO:0007669"/>
    <property type="project" value="TreeGrafter"/>
</dbReference>
<evidence type="ECO:0000259" key="4">
    <source>
        <dbReference type="Pfam" id="PF16979"/>
    </source>
</evidence>
<feature type="region of interest" description="Disordered" evidence="2">
    <location>
        <begin position="69"/>
        <end position="298"/>
    </location>
</feature>
<feature type="compositionally biased region" description="Polar residues" evidence="2">
    <location>
        <begin position="229"/>
        <end position="240"/>
    </location>
</feature>
<dbReference type="GO" id="GO:0005737">
    <property type="term" value="C:cytoplasm"/>
    <property type="evidence" value="ECO:0007669"/>
    <property type="project" value="TreeGrafter"/>
</dbReference>
<evidence type="ECO:0000313" key="6">
    <source>
        <dbReference type="Proteomes" id="UP000590412"/>
    </source>
</evidence>
<dbReference type="GO" id="GO:0005886">
    <property type="term" value="C:plasma membrane"/>
    <property type="evidence" value="ECO:0007669"/>
    <property type="project" value="TreeGrafter"/>
</dbReference>
<feature type="domain" description="CRIM" evidence="3">
    <location>
        <begin position="403"/>
        <end position="542"/>
    </location>
</feature>
<accession>A0A8X7NHD1</accession>
<comment type="similarity">
    <text evidence="1">Belongs to the SIN1 family.</text>
</comment>
<feature type="compositionally biased region" description="Basic and acidic residues" evidence="2">
    <location>
        <begin position="132"/>
        <end position="147"/>
    </location>
</feature>
<dbReference type="Pfam" id="PF16979">
    <property type="entry name" value="SIN1_PH"/>
    <property type="match status" value="1"/>
</dbReference>
<dbReference type="InterPro" id="IPR031313">
    <property type="entry name" value="Sin1_PH_dom"/>
</dbReference>
<dbReference type="PANTHER" id="PTHR13335:SF1">
    <property type="entry name" value="TARGET OF RAPAMYCIN COMPLEX 2 SUBUNIT MAPKAP1"/>
    <property type="match status" value="1"/>
</dbReference>